<dbReference type="AlphaFoldDB" id="A0A7J6L1T7"/>
<proteinExistence type="predicted"/>
<dbReference type="Proteomes" id="UP000591131">
    <property type="component" value="Unassembled WGS sequence"/>
</dbReference>
<name>A0A7J6L1T7_PERCH</name>
<reference evidence="3 4" key="1">
    <citation type="submission" date="2020-04" db="EMBL/GenBank/DDBJ databases">
        <title>Perkinsus chesapeaki whole genome sequence.</title>
        <authorList>
            <person name="Bogema D.R."/>
        </authorList>
    </citation>
    <scope>NUCLEOTIDE SEQUENCE [LARGE SCALE GENOMIC DNA]</scope>
    <source>
        <strain evidence="3">ATCC PRA-425</strain>
    </source>
</reference>
<evidence type="ECO:0000313" key="4">
    <source>
        <dbReference type="Proteomes" id="UP000591131"/>
    </source>
</evidence>
<feature type="compositionally biased region" description="Basic and acidic residues" evidence="2">
    <location>
        <begin position="49"/>
        <end position="65"/>
    </location>
</feature>
<sequence>MRESLRETLEELRQAITEAINKLSAVKLRNDKRRHSTASTTASSVTGLEVKEEFSQPREIPEGHHPITSRKASTGQKRGNRMMMIEDLRLVHRGQDTPVDTKTEVRPITAGELFYVNVHD</sequence>
<gene>
    <name evidence="3" type="ORF">FOL47_010862</name>
</gene>
<keyword evidence="4" id="KW-1185">Reference proteome</keyword>
<accession>A0A7J6L1T7</accession>
<feature type="compositionally biased region" description="Low complexity" evidence="2">
    <location>
        <begin position="37"/>
        <end position="46"/>
    </location>
</feature>
<feature type="region of interest" description="Disordered" evidence="2">
    <location>
        <begin position="30"/>
        <end position="81"/>
    </location>
</feature>
<protein>
    <submittedName>
        <fullName evidence="3">Uncharacterized protein</fullName>
    </submittedName>
</protein>
<keyword evidence="1" id="KW-0175">Coiled coil</keyword>
<dbReference type="EMBL" id="JAAPAO010000888">
    <property type="protein sequence ID" value="KAF4652751.1"/>
    <property type="molecule type" value="Genomic_DNA"/>
</dbReference>
<evidence type="ECO:0000256" key="1">
    <source>
        <dbReference type="SAM" id="Coils"/>
    </source>
</evidence>
<organism evidence="3 4">
    <name type="scientific">Perkinsus chesapeaki</name>
    <name type="common">Clam parasite</name>
    <name type="synonym">Perkinsus andrewsi</name>
    <dbReference type="NCBI Taxonomy" id="330153"/>
    <lineage>
        <taxon>Eukaryota</taxon>
        <taxon>Sar</taxon>
        <taxon>Alveolata</taxon>
        <taxon>Perkinsozoa</taxon>
        <taxon>Perkinsea</taxon>
        <taxon>Perkinsida</taxon>
        <taxon>Perkinsidae</taxon>
        <taxon>Perkinsus</taxon>
    </lineage>
</organism>
<comment type="caution">
    <text evidence="3">The sequence shown here is derived from an EMBL/GenBank/DDBJ whole genome shotgun (WGS) entry which is preliminary data.</text>
</comment>
<feature type="coiled-coil region" evidence="1">
    <location>
        <begin position="2"/>
        <end position="29"/>
    </location>
</feature>
<evidence type="ECO:0000256" key="2">
    <source>
        <dbReference type="SAM" id="MobiDB-lite"/>
    </source>
</evidence>
<evidence type="ECO:0000313" key="3">
    <source>
        <dbReference type="EMBL" id="KAF4652751.1"/>
    </source>
</evidence>